<name>A0A2A4YJX6_UNCAE</name>
<keyword evidence="2" id="KW-0808">Transferase</keyword>
<dbReference type="InterPro" id="IPR051199">
    <property type="entry name" value="LPS_LOS_Heptosyltrfase"/>
</dbReference>
<accession>A0A2A4YJX6</accession>
<dbReference type="Gene3D" id="3.40.50.2000">
    <property type="entry name" value="Glycogen Phosphorylase B"/>
    <property type="match status" value="2"/>
</dbReference>
<protein>
    <recommendedName>
        <fullName evidence="6">Glycosyltransferase family 9 protein</fullName>
    </recommendedName>
</protein>
<evidence type="ECO:0000256" key="3">
    <source>
        <dbReference type="SAM" id="Phobius"/>
    </source>
</evidence>
<comment type="caution">
    <text evidence="4">The sequence shown here is derived from an EMBL/GenBank/DDBJ whole genome shotgun (WGS) entry which is preliminary data.</text>
</comment>
<evidence type="ECO:0000313" key="5">
    <source>
        <dbReference type="Proteomes" id="UP000217838"/>
    </source>
</evidence>
<dbReference type="GO" id="GO:0009244">
    <property type="term" value="P:lipopolysaccharide core region biosynthetic process"/>
    <property type="evidence" value="ECO:0007669"/>
    <property type="project" value="TreeGrafter"/>
</dbReference>
<dbReference type="Proteomes" id="UP000217838">
    <property type="component" value="Unassembled WGS sequence"/>
</dbReference>
<keyword evidence="1" id="KW-0328">Glycosyltransferase</keyword>
<dbReference type="EMBL" id="NVUU01000030">
    <property type="protein sequence ID" value="PCI94991.1"/>
    <property type="molecule type" value="Genomic_DNA"/>
</dbReference>
<dbReference type="AlphaFoldDB" id="A0A2A4YJX6"/>
<evidence type="ECO:0000256" key="2">
    <source>
        <dbReference type="ARBA" id="ARBA00022679"/>
    </source>
</evidence>
<evidence type="ECO:0000256" key="1">
    <source>
        <dbReference type="ARBA" id="ARBA00022676"/>
    </source>
</evidence>
<proteinExistence type="predicted"/>
<dbReference type="GO" id="GO:0005829">
    <property type="term" value="C:cytosol"/>
    <property type="evidence" value="ECO:0007669"/>
    <property type="project" value="TreeGrafter"/>
</dbReference>
<keyword evidence="3" id="KW-0472">Membrane</keyword>
<dbReference type="InterPro" id="IPR002201">
    <property type="entry name" value="Glyco_trans_9"/>
</dbReference>
<reference evidence="5" key="1">
    <citation type="submission" date="2017-08" db="EMBL/GenBank/DDBJ databases">
        <title>A dynamic microbial community with high functional redundancy inhabits the cold, oxic subseafloor aquifer.</title>
        <authorList>
            <person name="Tully B.J."/>
            <person name="Wheat C.G."/>
            <person name="Glazer B.T."/>
            <person name="Huber J.A."/>
        </authorList>
    </citation>
    <scope>NUCLEOTIDE SEQUENCE [LARGE SCALE GENOMIC DNA]</scope>
</reference>
<gene>
    <name evidence="4" type="ORF">COB11_03175</name>
</gene>
<dbReference type="Pfam" id="PF01075">
    <property type="entry name" value="Glyco_transf_9"/>
    <property type="match status" value="1"/>
</dbReference>
<evidence type="ECO:0000313" key="4">
    <source>
        <dbReference type="EMBL" id="PCI94991.1"/>
    </source>
</evidence>
<dbReference type="SUPFAM" id="SSF53756">
    <property type="entry name" value="UDP-Glycosyltransferase/glycogen phosphorylase"/>
    <property type="match status" value="1"/>
</dbReference>
<feature type="transmembrane region" description="Helical" evidence="3">
    <location>
        <begin position="7"/>
        <end position="26"/>
    </location>
</feature>
<sequence length="337" mass="38351">MQEDRRNILIVKIGAIGDVAMALIMLRGFEKDNITWIVGQKSAPLVEATQKIAKIIKVDEDHLLKGSIFRKIYETLHCWRNIFFKRFDLVITAHPDPRYRILTLCCFKHKHSYFDKNRDLFPASNNFHGIEYLRLIGATFKELNYNKLNLLLPDGRRLNTCKKTIAIYPGGDSSKSQKGLRKWPIECFVQVVCELEEKGFQVLLVGSLEDSWVIPYFKNTAATSYIGKTSILELIATLKSCTGIITHDGGPLHLARLAGCKICAIFGPTSPHDICDMNSNEIYIWGGDGLNCRPCYNGRTFKNCCRNICMMQVTPRQVVREVFSKWQLNCNEDSSSS</sequence>
<dbReference type="PANTHER" id="PTHR30160:SF7">
    <property type="entry name" value="ADP-HEPTOSE--LPS HEPTOSYLTRANSFERASE 2"/>
    <property type="match status" value="1"/>
</dbReference>
<evidence type="ECO:0008006" key="6">
    <source>
        <dbReference type="Google" id="ProtNLM"/>
    </source>
</evidence>
<dbReference type="CDD" id="cd03789">
    <property type="entry name" value="GT9_LPS_heptosyltransferase"/>
    <property type="match status" value="1"/>
</dbReference>
<dbReference type="GO" id="GO:0008713">
    <property type="term" value="F:ADP-heptose-lipopolysaccharide heptosyltransferase activity"/>
    <property type="evidence" value="ECO:0007669"/>
    <property type="project" value="TreeGrafter"/>
</dbReference>
<keyword evidence="3" id="KW-1133">Transmembrane helix</keyword>
<keyword evidence="3" id="KW-0812">Transmembrane</keyword>
<organism evidence="4 5">
    <name type="scientific">Aerophobetes bacterium</name>
    <dbReference type="NCBI Taxonomy" id="2030807"/>
    <lineage>
        <taxon>Bacteria</taxon>
        <taxon>Candidatus Aerophobota</taxon>
    </lineage>
</organism>
<dbReference type="PANTHER" id="PTHR30160">
    <property type="entry name" value="TETRAACYLDISACCHARIDE 4'-KINASE-RELATED"/>
    <property type="match status" value="1"/>
</dbReference>